<dbReference type="InParanoid" id="A0A3Q1IHX0"/>
<keyword evidence="9" id="KW-1133">Transmembrane helix</keyword>
<keyword evidence="9" id="KW-0812">Transmembrane</keyword>
<evidence type="ECO:0000313" key="13">
    <source>
        <dbReference type="Proteomes" id="UP000265040"/>
    </source>
</evidence>
<dbReference type="InterPro" id="IPR013783">
    <property type="entry name" value="Ig-like_fold"/>
</dbReference>
<keyword evidence="4" id="KW-0325">Glycoprotein</keyword>
<feature type="domain" description="Ig-like" evidence="11">
    <location>
        <begin position="35"/>
        <end position="124"/>
    </location>
</feature>
<dbReference type="SUPFAM" id="SSF48726">
    <property type="entry name" value="Immunoglobulin"/>
    <property type="match status" value="1"/>
</dbReference>
<keyword evidence="5" id="KW-0393">Immunoglobulin domain</keyword>
<evidence type="ECO:0000256" key="5">
    <source>
        <dbReference type="ARBA" id="ARBA00023319"/>
    </source>
</evidence>
<reference evidence="12" key="1">
    <citation type="submission" date="2021-04" db="EMBL/GenBank/DDBJ databases">
        <authorList>
            <consortium name="Wellcome Sanger Institute Data Sharing"/>
        </authorList>
    </citation>
    <scope>NUCLEOTIDE SEQUENCE [LARGE SCALE GENOMIC DNA]</scope>
</reference>
<proteinExistence type="predicted"/>
<dbReference type="STRING" id="64144.ENSATEP00000019825"/>
<dbReference type="InterPro" id="IPR003599">
    <property type="entry name" value="Ig_sub"/>
</dbReference>
<evidence type="ECO:0000256" key="3">
    <source>
        <dbReference type="ARBA" id="ARBA00023136"/>
    </source>
</evidence>
<dbReference type="Pfam" id="PF07679">
    <property type="entry name" value="I-set"/>
    <property type="match status" value="1"/>
</dbReference>
<feature type="region of interest" description="Disordered" evidence="8">
    <location>
        <begin position="244"/>
        <end position="264"/>
    </location>
</feature>
<keyword evidence="3 9" id="KW-0472">Membrane</keyword>
<sequence length="315" mass="34653">MSAPQKHYLLLLVLLLSGWWADGAQNDSDVELVSPEWVASVPSSRDIVVREGSSTLIECNVTGRHEKIKWYNSKGTLLGEGEGGKWQIKENGVLNITEVSFEDRGRYTCVTSSRTSTAESYTVTVRVAYTDSGLGLYYVIICLVAFTVTMILNVARICMVSSHLKKTEKAINEFFRTEGAEKMQKAFEVAKRIPIVTSAKTLELAKVTHFKTKEFARHMEELARSVPLPPLILNCRTFAEMTNPVPDPAEPDGNQQAVGPSCSHKSGEKEVEVCQVLLPSESQVDPGARVDISVSVHSVCEKVTSEEKGSSRASL</sequence>
<gene>
    <name evidence="12" type="primary">MFAP3</name>
</gene>
<reference evidence="12" key="3">
    <citation type="submission" date="2025-09" db="UniProtKB">
        <authorList>
            <consortium name="Ensembl"/>
        </authorList>
    </citation>
    <scope>IDENTIFICATION</scope>
</reference>
<protein>
    <recommendedName>
        <fullName evidence="7">Microfibril-associated glycoprotein 3</fullName>
    </recommendedName>
</protein>
<evidence type="ECO:0000256" key="2">
    <source>
        <dbReference type="ARBA" id="ARBA00022475"/>
    </source>
</evidence>
<dbReference type="PANTHER" id="PTHR14340">
    <property type="entry name" value="MICROFIBRIL-ASSOCIATED GLYCOPROTEIN 3"/>
    <property type="match status" value="1"/>
</dbReference>
<dbReference type="InterPro" id="IPR036179">
    <property type="entry name" value="Ig-like_dom_sf"/>
</dbReference>
<comment type="function">
    <text evidence="6">Component of the elastin-associated microfibrils.</text>
</comment>
<comment type="subcellular location">
    <subcellularLocation>
        <location evidence="1">Cell membrane</location>
        <topology evidence="1">Single-pass type I membrane protein</topology>
    </subcellularLocation>
</comment>
<keyword evidence="10" id="KW-0732">Signal</keyword>
<dbReference type="SMART" id="SM00408">
    <property type="entry name" value="IGc2"/>
    <property type="match status" value="1"/>
</dbReference>
<feature type="transmembrane region" description="Helical" evidence="9">
    <location>
        <begin position="136"/>
        <end position="159"/>
    </location>
</feature>
<reference evidence="12" key="2">
    <citation type="submission" date="2025-08" db="UniProtKB">
        <authorList>
            <consortium name="Ensembl"/>
        </authorList>
    </citation>
    <scope>IDENTIFICATION</scope>
</reference>
<name>A0A3Q1IHX0_ANATE</name>
<dbReference type="OrthoDB" id="8611351at2759"/>
<feature type="signal peptide" evidence="10">
    <location>
        <begin position="1"/>
        <end position="24"/>
    </location>
</feature>
<evidence type="ECO:0000256" key="6">
    <source>
        <dbReference type="ARBA" id="ARBA00049640"/>
    </source>
</evidence>
<keyword evidence="13" id="KW-1185">Reference proteome</keyword>
<dbReference type="InterPro" id="IPR007110">
    <property type="entry name" value="Ig-like_dom"/>
</dbReference>
<dbReference type="PANTHER" id="PTHR14340:SF4">
    <property type="entry name" value="MICROFIBRIL-ASSOCIATED GLYCOPROTEIN 3"/>
    <property type="match status" value="1"/>
</dbReference>
<feature type="chain" id="PRO_5018624506" description="Microfibril-associated glycoprotein 3" evidence="10">
    <location>
        <begin position="25"/>
        <end position="315"/>
    </location>
</feature>
<dbReference type="SMART" id="SM00409">
    <property type="entry name" value="IG"/>
    <property type="match status" value="1"/>
</dbReference>
<evidence type="ECO:0000256" key="1">
    <source>
        <dbReference type="ARBA" id="ARBA00004251"/>
    </source>
</evidence>
<organism evidence="12 13">
    <name type="scientific">Anabas testudineus</name>
    <name type="common">Climbing perch</name>
    <name type="synonym">Anthias testudineus</name>
    <dbReference type="NCBI Taxonomy" id="64144"/>
    <lineage>
        <taxon>Eukaryota</taxon>
        <taxon>Metazoa</taxon>
        <taxon>Chordata</taxon>
        <taxon>Craniata</taxon>
        <taxon>Vertebrata</taxon>
        <taxon>Euteleostomi</taxon>
        <taxon>Actinopterygii</taxon>
        <taxon>Neopterygii</taxon>
        <taxon>Teleostei</taxon>
        <taxon>Neoteleostei</taxon>
        <taxon>Acanthomorphata</taxon>
        <taxon>Anabantaria</taxon>
        <taxon>Anabantiformes</taxon>
        <taxon>Anabantoidei</taxon>
        <taxon>Anabantidae</taxon>
        <taxon>Anabas</taxon>
    </lineage>
</organism>
<evidence type="ECO:0000259" key="11">
    <source>
        <dbReference type="PROSITE" id="PS50835"/>
    </source>
</evidence>
<dbReference type="GeneTree" id="ENSGT00390000011576"/>
<dbReference type="Gene3D" id="2.60.40.10">
    <property type="entry name" value="Immunoglobulins"/>
    <property type="match status" value="1"/>
</dbReference>
<dbReference type="InterPro" id="IPR013098">
    <property type="entry name" value="Ig_I-set"/>
</dbReference>
<dbReference type="AlphaFoldDB" id="A0A3Q1IHX0"/>
<evidence type="ECO:0000256" key="4">
    <source>
        <dbReference type="ARBA" id="ARBA00023180"/>
    </source>
</evidence>
<evidence type="ECO:0000256" key="10">
    <source>
        <dbReference type="SAM" id="SignalP"/>
    </source>
</evidence>
<dbReference type="OMA" id="WQIQEEG"/>
<dbReference type="CDD" id="cd00096">
    <property type="entry name" value="Ig"/>
    <property type="match status" value="1"/>
</dbReference>
<dbReference type="InterPro" id="IPR003598">
    <property type="entry name" value="Ig_sub2"/>
</dbReference>
<evidence type="ECO:0000256" key="8">
    <source>
        <dbReference type="SAM" id="MobiDB-lite"/>
    </source>
</evidence>
<evidence type="ECO:0000313" key="12">
    <source>
        <dbReference type="Ensembl" id="ENSATEP00000019825.1"/>
    </source>
</evidence>
<keyword evidence="2" id="KW-1003">Cell membrane</keyword>
<evidence type="ECO:0000256" key="9">
    <source>
        <dbReference type="SAM" id="Phobius"/>
    </source>
</evidence>
<dbReference type="GO" id="GO:0005886">
    <property type="term" value="C:plasma membrane"/>
    <property type="evidence" value="ECO:0007669"/>
    <property type="project" value="UniProtKB-SubCell"/>
</dbReference>
<dbReference type="Ensembl" id="ENSATET00000020168.3">
    <property type="protein sequence ID" value="ENSATEP00000019825.1"/>
    <property type="gene ID" value="ENSATEG00000013832.3"/>
</dbReference>
<accession>A0A3Q1IHX0</accession>
<dbReference type="Proteomes" id="UP000265040">
    <property type="component" value="Chromosome 14"/>
</dbReference>
<evidence type="ECO:0000256" key="7">
    <source>
        <dbReference type="ARBA" id="ARBA00049731"/>
    </source>
</evidence>
<dbReference type="PROSITE" id="PS50835">
    <property type="entry name" value="IG_LIKE"/>
    <property type="match status" value="1"/>
</dbReference>